<protein>
    <submittedName>
        <fullName evidence="2">Uncharacterized protein</fullName>
    </submittedName>
</protein>
<accession>A0A8F3EPY9</accession>
<proteinExistence type="predicted"/>
<evidence type="ECO:0000256" key="1">
    <source>
        <dbReference type="SAM" id="Phobius"/>
    </source>
</evidence>
<keyword evidence="1" id="KW-1133">Transmembrane helix</keyword>
<name>A0A8F3EPY9_9LACT</name>
<evidence type="ECO:0000313" key="2">
    <source>
        <dbReference type="EMBL" id="QWY91697.1"/>
    </source>
</evidence>
<reference evidence="2" key="1">
    <citation type="submission" date="2020-12" db="EMBL/GenBank/DDBJ databases">
        <authorList>
            <person name="Brenciani A."/>
            <person name="Morroni G."/>
            <person name="Fioriti S."/>
            <person name="Coccitto S.N."/>
            <person name="Cinthi M."/>
            <person name="Giovanetti E."/>
        </authorList>
    </citation>
    <scope>NUCLEOTIDE SEQUENCE</scope>
    <source>
        <plasmid evidence="2">pAv-optrA</plasmid>
    </source>
</reference>
<sequence>MDNKQKRFEFPENISSGYGVFLGLTLMELFKYVVPTLIVVIIILFLPPYGFTIKSIELFIALIIVTVVIAVITSQPVKHRNNIRLPKYLKMKNQYSKRNKLFFIGRKINK</sequence>
<dbReference type="AlphaFoldDB" id="A0A8F3EPY9"/>
<dbReference type="EMBL" id="MW364930">
    <property type="protein sequence ID" value="QWY91697.1"/>
    <property type="molecule type" value="Genomic_DNA"/>
</dbReference>
<keyword evidence="1" id="KW-0812">Transmembrane</keyword>
<keyword evidence="1" id="KW-0472">Membrane</keyword>
<organism evidence="2">
    <name type="scientific">Aerococcus viridans</name>
    <dbReference type="NCBI Taxonomy" id="1377"/>
    <lineage>
        <taxon>Bacteria</taxon>
        <taxon>Bacillati</taxon>
        <taxon>Bacillota</taxon>
        <taxon>Bacilli</taxon>
        <taxon>Lactobacillales</taxon>
        <taxon>Aerococcaceae</taxon>
        <taxon>Aerococcus</taxon>
    </lineage>
</organism>
<geneLocation type="plasmid" evidence="2">
    <name>pAv-optrA</name>
</geneLocation>
<keyword evidence="2" id="KW-0614">Plasmid</keyword>
<feature type="transmembrane region" description="Helical" evidence="1">
    <location>
        <begin position="58"/>
        <end position="77"/>
    </location>
</feature>
<dbReference type="RefSeq" id="WP_218673636.1">
    <property type="nucleotide sequence ID" value="NZ_MW364930.1"/>
</dbReference>
<feature type="transmembrane region" description="Helical" evidence="1">
    <location>
        <begin position="21"/>
        <end position="46"/>
    </location>
</feature>